<feature type="compositionally biased region" description="Basic and acidic residues" evidence="2">
    <location>
        <begin position="36"/>
        <end position="47"/>
    </location>
</feature>
<sequence length="381" mass="43651">MAETEAATDAKVHSSEGGDRDAEEQTETSAISSAARQERDANMKDATNDEPSDVDEYALTLSAAQLRVKVEQARLETKIALDAEILALRKQVIELEHQVRELQRNEKQAADKHQRLQSTMDAIMKDHKRTLNGMRDDLQLETLVASLETEKAAREKLHLAYEKQNAALLAAQARVESLTAQVQKYQTTETVLAQSISHFQHRFDSKDQARVASLERVKQDLEEKHRADTAALRQEVEIAKRAEQMAQEQLQRLEKERRGLQESVSAVMKLQGKNEALEKELRVKISHLETDKAVLVRKAEQLQKADAQLRSKANAQEDELQELRDQNFMLQEENKELTKIASDLMEMAEKHQEEKRRQNLQRDEDTEFLATRKKRLRMSIG</sequence>
<dbReference type="HOGENOM" id="CLU_726635_0_0_1"/>
<feature type="region of interest" description="Disordered" evidence="2">
    <location>
        <begin position="1"/>
        <end position="53"/>
    </location>
</feature>
<name>K3XB35_GLOUD</name>
<proteinExistence type="predicted"/>
<accession>K3XB35</accession>
<evidence type="ECO:0000313" key="4">
    <source>
        <dbReference type="Proteomes" id="UP000019132"/>
    </source>
</evidence>
<reference evidence="4" key="1">
    <citation type="journal article" date="2010" name="Genome Biol.">
        <title>Genome sequence of the necrotrophic plant pathogen Pythium ultimum reveals original pathogenicity mechanisms and effector repertoire.</title>
        <authorList>
            <person name="Levesque C.A."/>
            <person name="Brouwer H."/>
            <person name="Cano L."/>
            <person name="Hamilton J.P."/>
            <person name="Holt C."/>
            <person name="Huitema E."/>
            <person name="Raffaele S."/>
            <person name="Robideau G.P."/>
            <person name="Thines M."/>
            <person name="Win J."/>
            <person name="Zerillo M.M."/>
            <person name="Beakes G.W."/>
            <person name="Boore J.L."/>
            <person name="Busam D."/>
            <person name="Dumas B."/>
            <person name="Ferriera S."/>
            <person name="Fuerstenberg S.I."/>
            <person name="Gachon C.M."/>
            <person name="Gaulin E."/>
            <person name="Govers F."/>
            <person name="Grenville-Briggs L."/>
            <person name="Horner N."/>
            <person name="Hostetler J."/>
            <person name="Jiang R.H."/>
            <person name="Johnson J."/>
            <person name="Krajaejun T."/>
            <person name="Lin H."/>
            <person name="Meijer H.J."/>
            <person name="Moore B."/>
            <person name="Morris P."/>
            <person name="Phuntmart V."/>
            <person name="Puiu D."/>
            <person name="Shetty J."/>
            <person name="Stajich J.E."/>
            <person name="Tripathy S."/>
            <person name="Wawra S."/>
            <person name="van West P."/>
            <person name="Whitty B.R."/>
            <person name="Coutinho P.M."/>
            <person name="Henrissat B."/>
            <person name="Martin F."/>
            <person name="Thomas P.D."/>
            <person name="Tyler B.M."/>
            <person name="De Vries R.P."/>
            <person name="Kamoun S."/>
            <person name="Yandell M."/>
            <person name="Tisserat N."/>
            <person name="Buell C.R."/>
        </authorList>
    </citation>
    <scope>NUCLEOTIDE SEQUENCE</scope>
    <source>
        <strain evidence="4">DAOM:BR144</strain>
    </source>
</reference>
<keyword evidence="4" id="KW-1185">Reference proteome</keyword>
<feature type="coiled-coil region" evidence="1">
    <location>
        <begin position="78"/>
        <end position="119"/>
    </location>
</feature>
<dbReference type="Proteomes" id="UP000019132">
    <property type="component" value="Unassembled WGS sequence"/>
</dbReference>
<organism evidence="3 4">
    <name type="scientific">Globisporangium ultimum (strain ATCC 200006 / CBS 805.95 / DAOM BR144)</name>
    <name type="common">Pythium ultimum</name>
    <dbReference type="NCBI Taxonomy" id="431595"/>
    <lineage>
        <taxon>Eukaryota</taxon>
        <taxon>Sar</taxon>
        <taxon>Stramenopiles</taxon>
        <taxon>Oomycota</taxon>
        <taxon>Peronosporomycetes</taxon>
        <taxon>Pythiales</taxon>
        <taxon>Pythiaceae</taxon>
        <taxon>Globisporangium</taxon>
    </lineage>
</organism>
<dbReference type="VEuPathDB" id="FungiDB:PYU1_G014403"/>
<reference evidence="4" key="2">
    <citation type="submission" date="2010-04" db="EMBL/GenBank/DDBJ databases">
        <authorList>
            <person name="Buell R."/>
            <person name="Hamilton J."/>
            <person name="Hostetler J."/>
        </authorList>
    </citation>
    <scope>NUCLEOTIDE SEQUENCE [LARGE SCALE GENOMIC DNA]</scope>
    <source>
        <strain evidence="4">DAOM:BR144</strain>
    </source>
</reference>
<dbReference type="AlphaFoldDB" id="K3XB35"/>
<dbReference type="InParanoid" id="K3XB35"/>
<feature type="coiled-coil region" evidence="1">
    <location>
        <begin position="236"/>
        <end position="361"/>
    </location>
</feature>
<feature type="coiled-coil region" evidence="1">
    <location>
        <begin position="161"/>
        <end position="188"/>
    </location>
</feature>
<dbReference type="EnsemblProtists" id="PYU1_T014434">
    <property type="protein sequence ID" value="PYU1_T014434"/>
    <property type="gene ID" value="PYU1_G014403"/>
</dbReference>
<evidence type="ECO:0000256" key="2">
    <source>
        <dbReference type="SAM" id="MobiDB-lite"/>
    </source>
</evidence>
<dbReference type="STRING" id="431595.K3XB35"/>
<dbReference type="EMBL" id="GL376589">
    <property type="status" value="NOT_ANNOTATED_CDS"/>
    <property type="molecule type" value="Genomic_DNA"/>
</dbReference>
<dbReference type="OMA" id="QNIHNDE"/>
<evidence type="ECO:0000313" key="3">
    <source>
        <dbReference type="EnsemblProtists" id="PYU1_T014434"/>
    </source>
</evidence>
<protein>
    <submittedName>
        <fullName evidence="3">Uncharacterized protein</fullName>
    </submittedName>
</protein>
<keyword evidence="1" id="KW-0175">Coiled coil</keyword>
<feature type="compositionally biased region" description="Basic and acidic residues" evidence="2">
    <location>
        <begin position="8"/>
        <end position="20"/>
    </location>
</feature>
<reference evidence="3" key="3">
    <citation type="submission" date="2015-02" db="UniProtKB">
        <authorList>
            <consortium name="EnsemblProtists"/>
        </authorList>
    </citation>
    <scope>IDENTIFICATION</scope>
    <source>
        <strain evidence="3">DAOM BR144</strain>
    </source>
</reference>
<dbReference type="eggNOG" id="ENOG502S7RT">
    <property type="taxonomic scope" value="Eukaryota"/>
</dbReference>
<evidence type="ECO:0000256" key="1">
    <source>
        <dbReference type="SAM" id="Coils"/>
    </source>
</evidence>